<proteinExistence type="predicted"/>
<keyword evidence="2" id="KW-1185">Reference proteome</keyword>
<dbReference type="EMBL" id="CM044704">
    <property type="protein sequence ID" value="KAI5665711.1"/>
    <property type="molecule type" value="Genomic_DNA"/>
</dbReference>
<dbReference type="Proteomes" id="UP001060085">
    <property type="component" value="Linkage Group LG04"/>
</dbReference>
<comment type="caution">
    <text evidence="1">The sequence shown here is derived from an EMBL/GenBank/DDBJ whole genome shotgun (WGS) entry which is preliminary data.</text>
</comment>
<reference evidence="2" key="1">
    <citation type="journal article" date="2023" name="Nat. Plants">
        <title>Single-cell RNA sequencing provides a high-resolution roadmap for understanding the multicellular compartmentation of specialized metabolism.</title>
        <authorList>
            <person name="Sun S."/>
            <person name="Shen X."/>
            <person name="Li Y."/>
            <person name="Li Y."/>
            <person name="Wang S."/>
            <person name="Li R."/>
            <person name="Zhang H."/>
            <person name="Shen G."/>
            <person name="Guo B."/>
            <person name="Wei J."/>
            <person name="Xu J."/>
            <person name="St-Pierre B."/>
            <person name="Chen S."/>
            <person name="Sun C."/>
        </authorList>
    </citation>
    <scope>NUCLEOTIDE SEQUENCE [LARGE SCALE GENOMIC DNA]</scope>
</reference>
<name>A0ACC0AY70_CATRO</name>
<protein>
    <submittedName>
        <fullName evidence="1">Uncharacterized protein</fullName>
    </submittedName>
</protein>
<accession>A0ACC0AY70</accession>
<organism evidence="1 2">
    <name type="scientific">Catharanthus roseus</name>
    <name type="common">Madagascar periwinkle</name>
    <name type="synonym">Vinca rosea</name>
    <dbReference type="NCBI Taxonomy" id="4058"/>
    <lineage>
        <taxon>Eukaryota</taxon>
        <taxon>Viridiplantae</taxon>
        <taxon>Streptophyta</taxon>
        <taxon>Embryophyta</taxon>
        <taxon>Tracheophyta</taxon>
        <taxon>Spermatophyta</taxon>
        <taxon>Magnoliopsida</taxon>
        <taxon>eudicotyledons</taxon>
        <taxon>Gunneridae</taxon>
        <taxon>Pentapetalae</taxon>
        <taxon>asterids</taxon>
        <taxon>lamiids</taxon>
        <taxon>Gentianales</taxon>
        <taxon>Apocynaceae</taxon>
        <taxon>Rauvolfioideae</taxon>
        <taxon>Vinceae</taxon>
        <taxon>Catharanthinae</taxon>
        <taxon>Catharanthus</taxon>
    </lineage>
</organism>
<sequence length="967" mass="109992">MATSSSYSTAPTHFRRREVLGHAQSKKISGLIGFGSRRISSSRLLLSRPGNFLRDRRIFRVQNVSSESKQKLRDPVTQSDEGSSSDLGSFTPDASSIASSIKYHAEFTPLFSPERFELPKAFYATAQSVRDSLLINWNATYDLFEKMNMKQAYYLSMEFLQGRALLNAVGNLDLMGAYGEALKKLGHDLENVASQEPDAALGNGGLGRLASCFLDSLATLNYPAWGYGLRYKYGLFKQRITKDGQEEVAEDWLEMGNPWEIVRNDVSYPVKFYGKVVTGSDGKRRWIGGEDIKAVAYDVPIPGYRTKTTINLRLWSTKVPSEDFDLHAFNSGEHSKACEAQTNAEKICYILYPGDESVEGKILRLKQQYTLCSASLQDIVARFERRSEGHVKWDEFPEKVAVQMNDTHPTLCIPELMRILIDLKGMSWKEAWNITQRTVAYTNHTVLPEALEKWSYELMEKLLPRHVEIIEMIDEELVSEIVSKCDMSDPDMLVKKLNAMRILENFDLPPAVTDLLPKPEESPADDLKEELDSDEVLPSNEENEDEPKDTRKNEVKLEPPPVPPKMVRMANLCVVGGHAVNGVAEIHSEIVKNDVFNDFYELWPEKFQNKTNGVTPRRWIRFCNPDLSSIITKWIGTEDWVLRTELLAELRKFADNEDLQLEWRTAKRSNKIKVASFIKERTGYSVSADAMFDIQVKRIHEYKRQLLNILGIVYRYKKMKEMSAEERKAKYVPRVCIFGGKAFATYVQAKRIVKFITDVGATINHDPDIGDLLKVIFVPDYNVSVAELLIPASELSQHISTAGMEASGTSNMKFAMNGCILIGTLDGANVEIREEVGDENFFLFGAYAHEIADLRKERAEGKFVPDERFEEIKEFVRSGAFGSYNYDELIGSLEGNEGFGRADYFLVGKDFPSYIECQEKVDEAYRDQKRWTRMSILNTAGSYKFSSDRTIHEYAKDIWDIKPVELP</sequence>
<evidence type="ECO:0000313" key="1">
    <source>
        <dbReference type="EMBL" id="KAI5665711.1"/>
    </source>
</evidence>
<evidence type="ECO:0000313" key="2">
    <source>
        <dbReference type="Proteomes" id="UP001060085"/>
    </source>
</evidence>
<gene>
    <name evidence="1" type="ORF">M9H77_15564</name>
</gene>